<dbReference type="EMBL" id="CP000515">
    <property type="protein sequence ID" value="ABM21128.1"/>
    <property type="molecule type" value="Genomic_DNA"/>
</dbReference>
<accession>A1U809</accession>
<dbReference type="KEGG" id="maq:Maqu_4277"/>
<feature type="region of interest" description="Disordered" evidence="1">
    <location>
        <begin position="109"/>
        <end position="155"/>
    </location>
</feature>
<protein>
    <submittedName>
        <fullName evidence="2">Uncharacterized protein</fullName>
    </submittedName>
</protein>
<organism evidence="2 3">
    <name type="scientific">Marinobacter nauticus (strain ATCC 700491 / DSM 11845 / VT8)</name>
    <name type="common">Marinobacter aquaeolei</name>
    <dbReference type="NCBI Taxonomy" id="351348"/>
    <lineage>
        <taxon>Bacteria</taxon>
        <taxon>Pseudomonadati</taxon>
        <taxon>Pseudomonadota</taxon>
        <taxon>Gammaproteobacteria</taxon>
        <taxon>Pseudomonadales</taxon>
        <taxon>Marinobacteraceae</taxon>
        <taxon>Marinobacter</taxon>
    </lineage>
</organism>
<gene>
    <name evidence="2" type="ordered locus">Maqu_4277</name>
</gene>
<dbReference type="AlphaFoldDB" id="A1U809"/>
<geneLocation type="plasmid" evidence="2 3">
    <name>pMAQU01</name>
</geneLocation>
<dbReference type="RefSeq" id="WP_011783225.1">
    <property type="nucleotide sequence ID" value="NC_008738.1"/>
</dbReference>
<sequence>MKEDVKRARILIGGDSGCAGYTQEEKRILNEILGSRVSVRNMIVHNALRIVCQAILEDPDRGCPGSLMELRASFGGAVSNPVVARSAASPAAKDAVTVEAVDAEASAVDDTPDWLAASSKASPSESEIAREQASPPKEEDPERALMRSRAQSFIG</sequence>
<keyword evidence="2" id="KW-0614">Plasmid</keyword>
<evidence type="ECO:0000313" key="2">
    <source>
        <dbReference type="EMBL" id="ABM21128.1"/>
    </source>
</evidence>
<evidence type="ECO:0000256" key="1">
    <source>
        <dbReference type="SAM" id="MobiDB-lite"/>
    </source>
</evidence>
<dbReference type="OrthoDB" id="6372292at2"/>
<dbReference type="Proteomes" id="UP000000998">
    <property type="component" value="Plasmid pMAQU01"/>
</dbReference>
<evidence type="ECO:0000313" key="3">
    <source>
        <dbReference type="Proteomes" id="UP000000998"/>
    </source>
</evidence>
<name>A1U809_MARN8</name>
<proteinExistence type="predicted"/>
<feature type="compositionally biased region" description="Low complexity" evidence="1">
    <location>
        <begin position="116"/>
        <end position="126"/>
    </location>
</feature>
<dbReference type="HOGENOM" id="CLU_1693380_0_0_6"/>
<feature type="compositionally biased region" description="Basic and acidic residues" evidence="1">
    <location>
        <begin position="136"/>
        <end position="145"/>
    </location>
</feature>
<reference evidence="3" key="1">
    <citation type="journal article" date="2011" name="Appl. Environ. Microbiol.">
        <title>Genomic potential of Marinobacter aquaeolei, a biogeochemical 'opportunitroph'.</title>
        <authorList>
            <person name="Singer E."/>
            <person name="Webb E.A."/>
            <person name="Nelson W.C."/>
            <person name="Heidelberg J.F."/>
            <person name="Ivanova N."/>
            <person name="Pati A."/>
            <person name="Edwards K.J."/>
        </authorList>
    </citation>
    <scope>NUCLEOTIDE SEQUENCE [LARGE SCALE GENOMIC DNA]</scope>
    <source>
        <strain evidence="3">ATCC 700491 / DSM 11845 / VT8</strain>
    </source>
</reference>